<sequence length="220" mass="24565">MGKELENYVPALMWSKSLKMVVGSFEKQFDLLAREGSSKGALEDLMLTNPWYIKQEQNLNTRNRRVSIVSEARLTYKGREKNPLIPLVDTEAIIPPVNPNAVIPPVDIDAVISLVDGIEIISPVETIAIISPVDTDAVIPPIDINALQSNNDAKEFSFDSLSHARRIREDVSRRNLPTLSKFTDEPDPNVNMLAVFPALRLRETRTDYDEAQRLARGASA</sequence>
<comment type="caution">
    <text evidence="1">The sequence shown here is derived from an EMBL/GenBank/DDBJ whole genome shotgun (WGS) entry which is preliminary data.</text>
</comment>
<name>A0A4C1X4Z9_EUMVA</name>
<keyword evidence="2" id="KW-1185">Reference proteome</keyword>
<gene>
    <name evidence="1" type="ORF">EVAR_84003_1</name>
</gene>
<dbReference type="EMBL" id="BGZK01000745">
    <property type="protein sequence ID" value="GBP58808.1"/>
    <property type="molecule type" value="Genomic_DNA"/>
</dbReference>
<protein>
    <submittedName>
        <fullName evidence="1">Uncharacterized protein</fullName>
    </submittedName>
</protein>
<evidence type="ECO:0000313" key="2">
    <source>
        <dbReference type="Proteomes" id="UP000299102"/>
    </source>
</evidence>
<evidence type="ECO:0000313" key="1">
    <source>
        <dbReference type="EMBL" id="GBP58808.1"/>
    </source>
</evidence>
<reference evidence="1 2" key="1">
    <citation type="journal article" date="2019" name="Commun. Biol.">
        <title>The bagworm genome reveals a unique fibroin gene that provides high tensile strength.</title>
        <authorList>
            <person name="Kono N."/>
            <person name="Nakamura H."/>
            <person name="Ohtoshi R."/>
            <person name="Tomita M."/>
            <person name="Numata K."/>
            <person name="Arakawa K."/>
        </authorList>
    </citation>
    <scope>NUCLEOTIDE SEQUENCE [LARGE SCALE GENOMIC DNA]</scope>
</reference>
<dbReference type="AlphaFoldDB" id="A0A4C1X4Z9"/>
<organism evidence="1 2">
    <name type="scientific">Eumeta variegata</name>
    <name type="common">Bagworm moth</name>
    <name type="synonym">Eumeta japonica</name>
    <dbReference type="NCBI Taxonomy" id="151549"/>
    <lineage>
        <taxon>Eukaryota</taxon>
        <taxon>Metazoa</taxon>
        <taxon>Ecdysozoa</taxon>
        <taxon>Arthropoda</taxon>
        <taxon>Hexapoda</taxon>
        <taxon>Insecta</taxon>
        <taxon>Pterygota</taxon>
        <taxon>Neoptera</taxon>
        <taxon>Endopterygota</taxon>
        <taxon>Lepidoptera</taxon>
        <taxon>Glossata</taxon>
        <taxon>Ditrysia</taxon>
        <taxon>Tineoidea</taxon>
        <taxon>Psychidae</taxon>
        <taxon>Oiketicinae</taxon>
        <taxon>Eumeta</taxon>
    </lineage>
</organism>
<proteinExistence type="predicted"/>
<dbReference type="Proteomes" id="UP000299102">
    <property type="component" value="Unassembled WGS sequence"/>
</dbReference>
<accession>A0A4C1X4Z9</accession>